<feature type="compositionally biased region" description="Polar residues" evidence="8">
    <location>
        <begin position="189"/>
        <end position="198"/>
    </location>
</feature>
<feature type="region of interest" description="Disordered" evidence="8">
    <location>
        <begin position="166"/>
        <end position="270"/>
    </location>
</feature>
<sequence>MVSMAEALDSGHPSALLSRLNNQRTCGGLFCDITLIAGESKFRAHQNILSACSLYFKELLSSSPPLHAPLQSERVLELPELKADIFADVLDYMYTSRVYLRSFKRTKELAKAGKRLGIPFLENIVEEQQRGKPSKAGIKAASVTTTTAQPSELPCNFAPRFLGGNEQQVSSYNGPEDSANSGWRMAASASEQTQQQLNPGAVLQSLSPVDLTAPARKDSESHQPSSPIPQFQSVSHLLPPQGAVPTAAGLQPFPPETSNIPSRTTRDTGLSPAAENYAENFDSERSTAETAKILFTLSTAAFKGMGNNSETAVRKAADDPAPEDRFAGANSTAEGLLLPPPLPEHLGPARPSAKGFLCRVCKRSFSSPSSLSTHLKLHRADRALSCRHCGRAFIHNKRLQSHEAVCREAPQKGPPAPLAAVRPKKLLQSCEQGEEGEVETGEEKRDEEEAEEEEENPEPEPSEKSSTNKKGRGIPVRHRNFQRMDLLAEEDHFMKVVDGHIIYFCTVCERSYMTLSSLKRHSNVHSWRRKYPCRYCEKVFALAEYRTKHEVWHTGERRYQCIFCWEAFVTYYNLKTHQKSFHGINPGLISSEKTANGGYKQKLNALKLYRLLPMRSQKRAYKTYSQALSESILMPSLTAPLDNGLPESPGSEGLCSLGLRPEGAGDYIFPASLDPDTLEQGEIPTGPRKRSSPAMHGIREGETDEEAAKTLPESRTGFPSADGSVSTVIAYGHPKPSVIVHGTAVSSVIVHSNQVASTSVNSSSSCPSRHPSSEPSKVPPPIKKQVLKEYIQSQKRASSEETEEGRRSVREDKKSQKPCRTSANGNSVTYVAKPAYVGASSETRGGAPLCQITVRIGEEAIMKRSISETDLMRDKGSPANKTKRMDPLHKETNQHQHQHHHHNKETDQHQRQHLHHNKEAEPEKKKKKKKKMKKCKASKLREYNFRREVREEESDQDAEDNLWRPYYTYKPKRKTLHVQKVKKPSWRRKLRYKRSLRLMKRAEKLLGRSLDEGGDCKPSAGLQDKRGVPKEEEEEEEEQENFSCHICEETFPDFPSLEKHERNHRTGKAFECITCGRQFSSVKKLDKHELTHLMEFVCLRCQESFRNRALMEAHQKTHQAEGENRFPQERELVTESKETGYPEKSNLPRVGRRPSVRHTCTSCSKVCKTVAALGRHMKRHEAERDDSAEPGPELHPTAEAEAEAEDLDHDLEANRDQSKSIPVINYTTSAADETSDRLAGAGSYAPQCDVLGKTQLQSDQAVPAQLSEISSNNEQRVLQNPGSSPRGSKIVPPPGSPEAAPSARAEVPSSSVQSVLVLNGRDCLDSCQQQEAVTPYRAIRSQVGQPQGPLLMTTEHREPGPRSQSYKHQDECTGSATPRPNATAEGTARSDEGSNAQNNYEQDTGPYSYQSTSMMSHTRREDDDDGPQNLVMSHAGPSPPPPPPHAMEQAAMSRAREEASERGEMESRGQGEAPARAMVSHAGNEAPLSALMMSHLARDTLPAPDLLRTHMGRAAAPQELTMSRNGRSEGLTMTRVPQKEETLPAMEFTKTQTTAGTANTATAAAAHGRLMPQTTTSNKCPHKRIKSPTLGANTLAQELLKPHLGSKATIQDVARMVQEDLIPQNLMMPRGTEDSVRAENPLAPCQSEELQDSAPQDLRMATTFPVQEFPLPLLAPAGCRTSKKHQESPLLSYPTAAMQFGDLGKMSSGDLAKLPFYPDPYQLLYGPQLMAYPYNLAALPMALNMVVPSEKGQPLPFLPTLFSYVNPCTGLVQEPHLLAKSSRRDDHRDAANQ</sequence>
<feature type="compositionally biased region" description="Basic and acidic residues" evidence="8">
    <location>
        <begin position="883"/>
        <end position="894"/>
    </location>
</feature>
<feature type="region of interest" description="Disordered" evidence="8">
    <location>
        <begin position="1177"/>
        <end position="1203"/>
    </location>
</feature>
<feature type="domain" description="C2H2-type" evidence="10">
    <location>
        <begin position="559"/>
        <end position="582"/>
    </location>
</feature>
<dbReference type="PANTHER" id="PTHR24394">
    <property type="entry name" value="ZINC FINGER PROTEIN"/>
    <property type="match status" value="1"/>
</dbReference>
<feature type="domain" description="C2H2-type" evidence="10">
    <location>
        <begin position="384"/>
        <end position="413"/>
    </location>
</feature>
<dbReference type="Pfam" id="PF00096">
    <property type="entry name" value="zf-C2H2"/>
    <property type="match status" value="3"/>
</dbReference>
<keyword evidence="2" id="KW-0479">Metal-binding</keyword>
<feature type="compositionally biased region" description="Low complexity" evidence="8">
    <location>
        <begin position="758"/>
        <end position="776"/>
    </location>
</feature>
<feature type="compositionally biased region" description="Polar residues" evidence="8">
    <location>
        <begin position="1267"/>
        <end position="1286"/>
    </location>
</feature>
<evidence type="ECO:0000256" key="6">
    <source>
        <dbReference type="ARBA" id="ARBA00023242"/>
    </source>
</evidence>
<feature type="compositionally biased region" description="Basic and acidic residues" evidence="8">
    <location>
        <begin position="804"/>
        <end position="815"/>
    </location>
</feature>
<feature type="region of interest" description="Disordered" evidence="8">
    <location>
        <begin position="1267"/>
        <end position="1308"/>
    </location>
</feature>
<feature type="domain" description="C2H2-type" evidence="10">
    <location>
        <begin position="1070"/>
        <end position="1097"/>
    </location>
</feature>
<keyword evidence="3" id="KW-0677">Repeat</keyword>
<dbReference type="PROSITE" id="PS50157">
    <property type="entry name" value="ZINC_FINGER_C2H2_2"/>
    <property type="match status" value="9"/>
</dbReference>
<comment type="subcellular location">
    <subcellularLocation>
        <location evidence="1">Nucleus</location>
    </subcellularLocation>
</comment>
<feature type="compositionally biased region" description="Basic and acidic residues" evidence="8">
    <location>
        <begin position="867"/>
        <end position="876"/>
    </location>
</feature>
<evidence type="ECO:0000256" key="1">
    <source>
        <dbReference type="ARBA" id="ARBA00004123"/>
    </source>
</evidence>
<dbReference type="Gene3D" id="3.30.710.10">
    <property type="entry name" value="Potassium Channel Kv1.1, Chain A"/>
    <property type="match status" value="1"/>
</dbReference>
<feature type="region of interest" description="Disordered" evidence="8">
    <location>
        <begin position="758"/>
        <end position="826"/>
    </location>
</feature>
<feature type="compositionally biased region" description="Polar residues" evidence="8">
    <location>
        <begin position="1393"/>
        <end position="1416"/>
    </location>
</feature>
<protein>
    <submittedName>
        <fullName evidence="11">ZBT38 protein</fullName>
    </submittedName>
</protein>
<keyword evidence="6" id="KW-0539">Nucleus</keyword>
<dbReference type="InterPro" id="IPR036236">
    <property type="entry name" value="Znf_C2H2_sf"/>
</dbReference>
<evidence type="ECO:0000313" key="11">
    <source>
        <dbReference type="EMBL" id="MBN3276463.1"/>
    </source>
</evidence>
<evidence type="ECO:0000259" key="9">
    <source>
        <dbReference type="PROSITE" id="PS50097"/>
    </source>
</evidence>
<feature type="domain" description="BTB" evidence="9">
    <location>
        <begin position="31"/>
        <end position="102"/>
    </location>
</feature>
<evidence type="ECO:0000259" key="10">
    <source>
        <dbReference type="PROSITE" id="PS50157"/>
    </source>
</evidence>
<feature type="region of interest" description="Disordered" evidence="8">
    <location>
        <begin position="429"/>
        <end position="475"/>
    </location>
</feature>
<dbReference type="InterPro" id="IPR013087">
    <property type="entry name" value="Znf_C2H2_type"/>
</dbReference>
<dbReference type="Pfam" id="PF13912">
    <property type="entry name" value="zf-C2H2_6"/>
    <property type="match status" value="1"/>
</dbReference>
<feature type="compositionally biased region" description="Basic and acidic residues" evidence="8">
    <location>
        <begin position="1454"/>
        <end position="1469"/>
    </location>
</feature>
<dbReference type="InterPro" id="IPR000210">
    <property type="entry name" value="BTB/POZ_dom"/>
</dbReference>
<dbReference type="Pfam" id="PF00651">
    <property type="entry name" value="BTB"/>
    <property type="match status" value="1"/>
</dbReference>
<feature type="domain" description="C2H2-type" evidence="10">
    <location>
        <begin position="1042"/>
        <end position="1069"/>
    </location>
</feature>
<dbReference type="PROSITE" id="PS00028">
    <property type="entry name" value="ZINC_FINGER_C2H2_1"/>
    <property type="match status" value="8"/>
</dbReference>
<feature type="compositionally biased region" description="Basic residues" evidence="8">
    <location>
        <begin position="925"/>
        <end position="938"/>
    </location>
</feature>
<feature type="domain" description="C2H2-type" evidence="10">
    <location>
        <begin position="531"/>
        <end position="558"/>
    </location>
</feature>
<feature type="compositionally biased region" description="Polar residues" evidence="8">
    <location>
        <begin position="166"/>
        <end position="181"/>
    </location>
</feature>
<dbReference type="SMART" id="SM00355">
    <property type="entry name" value="ZnF_C2H2"/>
    <property type="match status" value="9"/>
</dbReference>
<dbReference type="EMBL" id="JAAWVQ010060101">
    <property type="protein sequence ID" value="MBN3276463.1"/>
    <property type="molecule type" value="Genomic_DNA"/>
</dbReference>
<proteinExistence type="predicted"/>
<evidence type="ECO:0000256" key="2">
    <source>
        <dbReference type="ARBA" id="ARBA00022723"/>
    </source>
</evidence>
<feature type="non-terminal residue" evidence="11">
    <location>
        <position position="1793"/>
    </location>
</feature>
<dbReference type="Proteomes" id="UP001166093">
    <property type="component" value="Unassembled WGS sequence"/>
</dbReference>
<gene>
    <name evidence="11" type="primary">Zbtb38_0</name>
    <name evidence="11" type="ORF">GTO93_0003452</name>
</gene>
<dbReference type="SUPFAM" id="SSF54695">
    <property type="entry name" value="POZ domain"/>
    <property type="match status" value="1"/>
</dbReference>
<dbReference type="SUPFAM" id="SSF57667">
    <property type="entry name" value="beta-beta-alpha zinc fingers"/>
    <property type="match status" value="5"/>
</dbReference>
<dbReference type="SMART" id="SM00225">
    <property type="entry name" value="BTB"/>
    <property type="match status" value="1"/>
</dbReference>
<evidence type="ECO:0000256" key="3">
    <source>
        <dbReference type="ARBA" id="ARBA00022737"/>
    </source>
</evidence>
<keyword evidence="12" id="KW-1185">Reference proteome</keyword>
<feature type="compositionally biased region" description="Polar residues" evidence="8">
    <location>
        <begin position="1362"/>
        <end position="1380"/>
    </location>
</feature>
<feature type="domain" description="C2H2-type" evidence="10">
    <location>
        <begin position="503"/>
        <end position="530"/>
    </location>
</feature>
<feature type="region of interest" description="Disordered" evidence="8">
    <location>
        <begin position="1134"/>
        <end position="1154"/>
    </location>
</feature>
<dbReference type="PANTHER" id="PTHR24394:SF58">
    <property type="entry name" value="ZINC FINGER AND BTB DOMAIN CONTAINING 33"/>
    <property type="match status" value="1"/>
</dbReference>
<evidence type="ECO:0000256" key="7">
    <source>
        <dbReference type="PROSITE-ProRule" id="PRU00042"/>
    </source>
</evidence>
<feature type="domain" description="C2H2-type" evidence="10">
    <location>
        <begin position="1158"/>
        <end position="1185"/>
    </location>
</feature>
<name>A0ABS2XR03_POLSP</name>
<feature type="domain" description="C2H2-type" evidence="10">
    <location>
        <begin position="356"/>
        <end position="383"/>
    </location>
</feature>
<comment type="caution">
    <text evidence="11">The sequence shown here is derived from an EMBL/GenBank/DDBJ whole genome shotgun (WGS) entry which is preliminary data.</text>
</comment>
<dbReference type="Gene3D" id="3.30.160.60">
    <property type="entry name" value="Classic Zinc Finger"/>
    <property type="match status" value="6"/>
</dbReference>
<feature type="domain" description="C2H2-type" evidence="10">
    <location>
        <begin position="1096"/>
        <end position="1123"/>
    </location>
</feature>
<feature type="region of interest" description="Disordered" evidence="8">
    <location>
        <begin position="129"/>
        <end position="151"/>
    </location>
</feature>
<reference evidence="11" key="1">
    <citation type="journal article" date="2021" name="Cell">
        <title>Tracing the genetic footprints of vertebrate landing in non-teleost ray-finned fishes.</title>
        <authorList>
            <person name="Bi X."/>
            <person name="Wang K."/>
            <person name="Yang L."/>
            <person name="Pan H."/>
            <person name="Jiang H."/>
            <person name="Wei Q."/>
            <person name="Fang M."/>
            <person name="Yu H."/>
            <person name="Zhu C."/>
            <person name="Cai Y."/>
            <person name="He Y."/>
            <person name="Gan X."/>
            <person name="Zeng H."/>
            <person name="Yu D."/>
            <person name="Zhu Y."/>
            <person name="Jiang H."/>
            <person name="Qiu Q."/>
            <person name="Yang H."/>
            <person name="Zhang Y.E."/>
            <person name="Wang W."/>
            <person name="Zhu M."/>
            <person name="He S."/>
            <person name="Zhang G."/>
        </authorList>
    </citation>
    <scope>NUCLEOTIDE SEQUENCE</scope>
    <source>
        <strain evidence="11">Pddl_001</strain>
    </source>
</reference>
<feature type="region of interest" description="Disordered" evidence="8">
    <location>
        <begin position="673"/>
        <end position="721"/>
    </location>
</feature>
<keyword evidence="4 7" id="KW-0863">Zinc-finger</keyword>
<organism evidence="11 12">
    <name type="scientific">Polyodon spathula</name>
    <name type="common">North American paddlefish</name>
    <name type="synonym">Squalus spathula</name>
    <dbReference type="NCBI Taxonomy" id="7913"/>
    <lineage>
        <taxon>Eukaryota</taxon>
        <taxon>Metazoa</taxon>
        <taxon>Chordata</taxon>
        <taxon>Craniata</taxon>
        <taxon>Vertebrata</taxon>
        <taxon>Euteleostomi</taxon>
        <taxon>Actinopterygii</taxon>
        <taxon>Chondrostei</taxon>
        <taxon>Acipenseriformes</taxon>
        <taxon>Polyodontidae</taxon>
        <taxon>Polyodon</taxon>
    </lineage>
</organism>
<dbReference type="PROSITE" id="PS50097">
    <property type="entry name" value="BTB"/>
    <property type="match status" value="1"/>
</dbReference>
<feature type="region of interest" description="Disordered" evidence="8">
    <location>
        <begin position="1338"/>
        <end position="1478"/>
    </location>
</feature>
<dbReference type="InterPro" id="IPR011333">
    <property type="entry name" value="SKP1/BTB/POZ_sf"/>
</dbReference>
<accession>A0ABS2XR03</accession>
<feature type="compositionally biased region" description="Polar residues" evidence="8">
    <location>
        <begin position="222"/>
        <end position="235"/>
    </location>
</feature>
<evidence type="ECO:0000313" key="12">
    <source>
        <dbReference type="Proteomes" id="UP001166093"/>
    </source>
</evidence>
<evidence type="ECO:0000256" key="8">
    <source>
        <dbReference type="SAM" id="MobiDB-lite"/>
    </source>
</evidence>
<feature type="compositionally biased region" description="Low complexity" evidence="8">
    <location>
        <begin position="1297"/>
        <end position="1308"/>
    </location>
</feature>
<feature type="non-terminal residue" evidence="11">
    <location>
        <position position="1"/>
    </location>
</feature>
<feature type="region of interest" description="Disordered" evidence="8">
    <location>
        <begin position="867"/>
        <end position="939"/>
    </location>
</feature>
<feature type="compositionally biased region" description="Acidic residues" evidence="8">
    <location>
        <begin position="432"/>
        <end position="460"/>
    </location>
</feature>
<keyword evidence="5" id="KW-0862">Zinc</keyword>
<evidence type="ECO:0000256" key="5">
    <source>
        <dbReference type="ARBA" id="ARBA00022833"/>
    </source>
</evidence>
<feature type="region of interest" description="Disordered" evidence="8">
    <location>
        <begin position="1009"/>
        <end position="1039"/>
    </location>
</feature>
<evidence type="ECO:0000256" key="4">
    <source>
        <dbReference type="ARBA" id="ARBA00022771"/>
    </source>
</evidence>